<gene>
    <name evidence="1" type="ORF">GCM10008119_37840</name>
</gene>
<sequence length="271" mass="31293">MNKFENPLYSIYPRLYCSGTILVNDVPMVDWYGDDTKDGGYGGDTVINTAILQSGKYKVVGKMLPRKGKSVIDQDDTLSIDFYCADANNWKQSRFITHPKIESPWDGLSENIKYPSFEIQTEIEVKVPFILDGWQNSLNLKDIPADMLFKEVLNYYQQLRLVLKEHNAARFLEMSKEKMKLQEQALYFSESRKKSFLDGMAQLFSQHLEVEELKAEDLKIEILGYGKLVRLIRKNGMQALQFKSPAIEKQSNIELEIKLHKRSSEKGFSII</sequence>
<dbReference type="EMBL" id="BMDJ01000019">
    <property type="protein sequence ID" value="GGI29480.1"/>
    <property type="molecule type" value="Genomic_DNA"/>
</dbReference>
<dbReference type="RefSeq" id="WP_188417497.1">
    <property type="nucleotide sequence ID" value="NZ_BMDJ01000019.1"/>
</dbReference>
<evidence type="ECO:0000313" key="2">
    <source>
        <dbReference type="Proteomes" id="UP000645390"/>
    </source>
</evidence>
<name>A0ABQ2BR33_9SPHI</name>
<comment type="caution">
    <text evidence="1">The sequence shown here is derived from an EMBL/GenBank/DDBJ whole genome shotgun (WGS) entry which is preliminary data.</text>
</comment>
<keyword evidence="2" id="KW-1185">Reference proteome</keyword>
<proteinExistence type="predicted"/>
<accession>A0ABQ2BR33</accession>
<reference evidence="2" key="1">
    <citation type="journal article" date="2019" name="Int. J. Syst. Evol. Microbiol.">
        <title>The Global Catalogue of Microorganisms (GCM) 10K type strain sequencing project: providing services to taxonomists for standard genome sequencing and annotation.</title>
        <authorList>
            <consortium name="The Broad Institute Genomics Platform"/>
            <consortium name="The Broad Institute Genome Sequencing Center for Infectious Disease"/>
            <person name="Wu L."/>
            <person name="Ma J."/>
        </authorList>
    </citation>
    <scope>NUCLEOTIDE SEQUENCE [LARGE SCALE GENOMIC DNA]</scope>
    <source>
        <strain evidence="2">CCM 8939</strain>
    </source>
</reference>
<evidence type="ECO:0000313" key="1">
    <source>
        <dbReference type="EMBL" id="GGI29480.1"/>
    </source>
</evidence>
<organism evidence="1 2">
    <name type="scientific">Pedobacter mendelii</name>
    <dbReference type="NCBI Taxonomy" id="1908240"/>
    <lineage>
        <taxon>Bacteria</taxon>
        <taxon>Pseudomonadati</taxon>
        <taxon>Bacteroidota</taxon>
        <taxon>Sphingobacteriia</taxon>
        <taxon>Sphingobacteriales</taxon>
        <taxon>Sphingobacteriaceae</taxon>
        <taxon>Pedobacter</taxon>
    </lineage>
</organism>
<dbReference type="Proteomes" id="UP000645390">
    <property type="component" value="Unassembled WGS sequence"/>
</dbReference>
<protein>
    <submittedName>
        <fullName evidence="1">Uncharacterized protein</fullName>
    </submittedName>
</protein>